<name>A0A8K1CEQ3_PYTOL</name>
<dbReference type="Proteomes" id="UP000794436">
    <property type="component" value="Unassembled WGS sequence"/>
</dbReference>
<dbReference type="EMBL" id="SPLM01000077">
    <property type="protein sequence ID" value="TMW61193.1"/>
    <property type="molecule type" value="Genomic_DNA"/>
</dbReference>
<feature type="transmembrane region" description="Helical" evidence="1">
    <location>
        <begin position="293"/>
        <end position="312"/>
    </location>
</feature>
<keyword evidence="1" id="KW-1133">Transmembrane helix</keyword>
<evidence type="ECO:0000313" key="3">
    <source>
        <dbReference type="Proteomes" id="UP000794436"/>
    </source>
</evidence>
<comment type="caution">
    <text evidence="2">The sequence shown here is derived from an EMBL/GenBank/DDBJ whole genome shotgun (WGS) entry which is preliminary data.</text>
</comment>
<dbReference type="OrthoDB" id="94870at2759"/>
<proteinExistence type="predicted"/>
<sequence>MSLDVSGALTFGEDNSTAFRYQVRVWENSLSIWLEDRGSKAQWQTANLKHKDFLTDDNMIPRTSLVGYAQLNLLIGAMSFDEGGSVSFDDDDLNAFRYRVRVSGETLSIWLEHRVSKAQWQTSDLQIKDCVVQDNMIPRADLVEYAQRFVNCLSVVDVEEQSEYSRTLCPVRKDGSYMLHLAIQLAVCGYRTQVDYDFVLLPIALERVDVLAAQVRDIDDTVQHMQTQIVSLVVEKKRTLLQTSAATIMSSAELSDQAEKDPELAFIQLKSTRSMTQCEVFSWSVAPERSSHFLISLYGGSVFFGVCCIYLITIHFQHNSSHNGALFAFLLNGVEIEAIMNYNSSGHAQTVSHTFVHRVQRVYKGSSLTIVEQR</sequence>
<keyword evidence="1" id="KW-0812">Transmembrane</keyword>
<accession>A0A8K1CEQ3</accession>
<evidence type="ECO:0000313" key="2">
    <source>
        <dbReference type="EMBL" id="TMW61193.1"/>
    </source>
</evidence>
<gene>
    <name evidence="2" type="ORF">Poli38472_013656</name>
</gene>
<organism evidence="2 3">
    <name type="scientific">Pythium oligandrum</name>
    <name type="common">Mycoparasitic fungus</name>
    <dbReference type="NCBI Taxonomy" id="41045"/>
    <lineage>
        <taxon>Eukaryota</taxon>
        <taxon>Sar</taxon>
        <taxon>Stramenopiles</taxon>
        <taxon>Oomycota</taxon>
        <taxon>Peronosporomycetes</taxon>
        <taxon>Pythiales</taxon>
        <taxon>Pythiaceae</taxon>
        <taxon>Pythium</taxon>
    </lineage>
</organism>
<dbReference type="AlphaFoldDB" id="A0A8K1CEQ3"/>
<keyword evidence="3" id="KW-1185">Reference proteome</keyword>
<protein>
    <submittedName>
        <fullName evidence="2">Uncharacterized protein</fullName>
    </submittedName>
</protein>
<evidence type="ECO:0000256" key="1">
    <source>
        <dbReference type="SAM" id="Phobius"/>
    </source>
</evidence>
<keyword evidence="1" id="KW-0472">Membrane</keyword>
<reference evidence="2" key="1">
    <citation type="submission" date="2019-03" db="EMBL/GenBank/DDBJ databases">
        <title>Long read genome sequence of the mycoparasitic Pythium oligandrum ATCC 38472 isolated from sugarbeet rhizosphere.</title>
        <authorList>
            <person name="Gaulin E."/>
        </authorList>
    </citation>
    <scope>NUCLEOTIDE SEQUENCE</scope>
    <source>
        <strain evidence="2">ATCC 38472_TT</strain>
    </source>
</reference>